<evidence type="ECO:0000256" key="1">
    <source>
        <dbReference type="ARBA" id="ARBA00003456"/>
    </source>
</evidence>
<evidence type="ECO:0000256" key="8">
    <source>
        <dbReference type="ARBA" id="ARBA00023196"/>
    </source>
</evidence>
<keyword evidence="7" id="KW-0472">Membrane</keyword>
<comment type="function">
    <text evidence="1">Produces ATP from ADP in the presence of a proton gradient across the membrane. The gamma chain is believed to be important in regulating ATPase activity and the flow of protons through the CF(0) complex.</text>
</comment>
<comment type="similarity">
    <text evidence="3">Belongs to the ATPase gamma chain family.</text>
</comment>
<evidence type="ECO:0000256" key="9">
    <source>
        <dbReference type="ARBA" id="ARBA00023310"/>
    </source>
</evidence>
<evidence type="ECO:0000313" key="11">
    <source>
        <dbReference type="Proteomes" id="UP000177069"/>
    </source>
</evidence>
<evidence type="ECO:0000256" key="7">
    <source>
        <dbReference type="ARBA" id="ARBA00023136"/>
    </source>
</evidence>
<dbReference type="GO" id="GO:0045259">
    <property type="term" value="C:proton-transporting ATP synthase complex"/>
    <property type="evidence" value="ECO:0007669"/>
    <property type="project" value="UniProtKB-KW"/>
</dbReference>
<gene>
    <name evidence="10" type="ORF">A2696_01085</name>
</gene>
<keyword evidence="4" id="KW-0813">Transport</keyword>
<evidence type="ECO:0000256" key="5">
    <source>
        <dbReference type="ARBA" id="ARBA00022781"/>
    </source>
</evidence>
<keyword evidence="8" id="KW-0139">CF(1)</keyword>
<dbReference type="InterPro" id="IPR000131">
    <property type="entry name" value="ATP_synth_F1_gsu"/>
</dbReference>
<evidence type="ECO:0000256" key="2">
    <source>
        <dbReference type="ARBA" id="ARBA00004170"/>
    </source>
</evidence>
<evidence type="ECO:0000256" key="4">
    <source>
        <dbReference type="ARBA" id="ARBA00022448"/>
    </source>
</evidence>
<evidence type="ECO:0000256" key="3">
    <source>
        <dbReference type="ARBA" id="ARBA00007681"/>
    </source>
</evidence>
<dbReference type="SUPFAM" id="SSF52943">
    <property type="entry name" value="ATP synthase (F1-ATPase), gamma subunit"/>
    <property type="match status" value="1"/>
</dbReference>
<organism evidence="10 11">
    <name type="scientific">Candidatus Curtissbacteria bacterium RIFCSPHIGHO2_01_FULL_41_13</name>
    <dbReference type="NCBI Taxonomy" id="1797745"/>
    <lineage>
        <taxon>Bacteria</taxon>
        <taxon>Candidatus Curtissiibacteriota</taxon>
    </lineage>
</organism>
<dbReference type="Pfam" id="PF00231">
    <property type="entry name" value="ATP-synt"/>
    <property type="match status" value="1"/>
</dbReference>
<proteinExistence type="inferred from homology"/>
<keyword evidence="9" id="KW-0066">ATP synthesis</keyword>
<sequence>MSYSRVQLKKLETSIATIRSIARVFQNAATRKMKINQEEIAKIDQYVKEAAEIYFVSKKAALATKNIQLAEAVLTAPVRKASKKRVLVLISSESRYYGSLIAGLFDRFLSEFVKGDADGFILGGIGRELFEENPVGRRRDLSKNVTFLSFDDDNPDFSSVGGIIKKLVQYSQIVVFYGQYESVFRQDAKVVELGGSIAPIGGIDNKKYLFAPNALSALVFLEEQFIAGKFLAKLYESGLAKYGYRVKILQIGQVAQRISQALDELSKSKLAFSKISKNKKQSQLFSGSRLWAGDRIVSVY</sequence>
<name>A0A1F5G0V1_9BACT</name>
<evidence type="ECO:0008006" key="12">
    <source>
        <dbReference type="Google" id="ProtNLM"/>
    </source>
</evidence>
<comment type="caution">
    <text evidence="10">The sequence shown here is derived from an EMBL/GenBank/DDBJ whole genome shotgun (WGS) entry which is preliminary data.</text>
</comment>
<reference evidence="10 11" key="1">
    <citation type="journal article" date="2016" name="Nat. Commun.">
        <title>Thousands of microbial genomes shed light on interconnected biogeochemical processes in an aquifer system.</title>
        <authorList>
            <person name="Anantharaman K."/>
            <person name="Brown C.T."/>
            <person name="Hug L.A."/>
            <person name="Sharon I."/>
            <person name="Castelle C.J."/>
            <person name="Probst A.J."/>
            <person name="Thomas B.C."/>
            <person name="Singh A."/>
            <person name="Wilkins M.J."/>
            <person name="Karaoz U."/>
            <person name="Brodie E.L."/>
            <person name="Williams K.H."/>
            <person name="Hubbard S.S."/>
            <person name="Banfield J.F."/>
        </authorList>
    </citation>
    <scope>NUCLEOTIDE SEQUENCE [LARGE SCALE GENOMIC DNA]</scope>
</reference>
<keyword evidence="5" id="KW-0375">Hydrogen ion transport</keyword>
<keyword evidence="6" id="KW-0406">Ion transport</keyword>
<dbReference type="InterPro" id="IPR035968">
    <property type="entry name" value="ATP_synth_F1_ATPase_gsu"/>
</dbReference>
<accession>A0A1F5G0V1</accession>
<dbReference type="Gene3D" id="3.40.1380.10">
    <property type="match status" value="1"/>
</dbReference>
<dbReference type="EMBL" id="MFBA01000025">
    <property type="protein sequence ID" value="OGD85492.1"/>
    <property type="molecule type" value="Genomic_DNA"/>
</dbReference>
<protein>
    <recommendedName>
        <fullName evidence="12">ATP synthase gamma chain</fullName>
    </recommendedName>
</protein>
<evidence type="ECO:0000313" key="10">
    <source>
        <dbReference type="EMBL" id="OGD85492.1"/>
    </source>
</evidence>
<dbReference type="AlphaFoldDB" id="A0A1F5G0V1"/>
<dbReference type="Proteomes" id="UP000177069">
    <property type="component" value="Unassembled WGS sequence"/>
</dbReference>
<evidence type="ECO:0000256" key="6">
    <source>
        <dbReference type="ARBA" id="ARBA00023065"/>
    </source>
</evidence>
<comment type="subcellular location">
    <subcellularLocation>
        <location evidence="2">Membrane</location>
        <topology evidence="2">Peripheral membrane protein</topology>
    </subcellularLocation>
</comment>
<dbReference type="GO" id="GO:0046933">
    <property type="term" value="F:proton-transporting ATP synthase activity, rotational mechanism"/>
    <property type="evidence" value="ECO:0007669"/>
    <property type="project" value="InterPro"/>
</dbReference>